<evidence type="ECO:0000256" key="6">
    <source>
        <dbReference type="ARBA" id="ARBA00023128"/>
    </source>
</evidence>
<dbReference type="GO" id="GO:0005743">
    <property type="term" value="C:mitochondrial inner membrane"/>
    <property type="evidence" value="ECO:0007669"/>
    <property type="project" value="UniProtKB-SubCell"/>
</dbReference>
<dbReference type="Gramene" id="CMQ318CT">
    <property type="protein sequence ID" value="CMQ318CT"/>
    <property type="gene ID" value="CMQ318C"/>
</dbReference>
<feature type="region of interest" description="Disordered" evidence="8">
    <location>
        <begin position="46"/>
        <end position="93"/>
    </location>
</feature>
<evidence type="ECO:0000313" key="10">
    <source>
        <dbReference type="EMBL" id="BAM82184.1"/>
    </source>
</evidence>
<reference evidence="10 11" key="1">
    <citation type="journal article" date="2004" name="Nature">
        <title>Genome sequence of the ultrasmall unicellular red alga Cyanidioschyzon merolae 10D.</title>
        <authorList>
            <person name="Matsuzaki M."/>
            <person name="Misumi O."/>
            <person name="Shin-i T."/>
            <person name="Maruyama S."/>
            <person name="Takahara M."/>
            <person name="Miyagishima S."/>
            <person name="Mori T."/>
            <person name="Nishida K."/>
            <person name="Yagisawa F."/>
            <person name="Nishida K."/>
            <person name="Yoshida Y."/>
            <person name="Nishimura Y."/>
            <person name="Nakao S."/>
            <person name="Kobayashi T."/>
            <person name="Momoyama Y."/>
            <person name="Higashiyama T."/>
            <person name="Minoda A."/>
            <person name="Sano M."/>
            <person name="Nomoto H."/>
            <person name="Oishi K."/>
            <person name="Hayashi H."/>
            <person name="Ohta F."/>
            <person name="Nishizaka S."/>
            <person name="Haga S."/>
            <person name="Miura S."/>
            <person name="Morishita T."/>
            <person name="Kabeya Y."/>
            <person name="Terasawa K."/>
            <person name="Suzuki Y."/>
            <person name="Ishii Y."/>
            <person name="Asakawa S."/>
            <person name="Takano H."/>
            <person name="Ohta N."/>
            <person name="Kuroiwa H."/>
            <person name="Tanaka K."/>
            <person name="Shimizu N."/>
            <person name="Sugano S."/>
            <person name="Sato N."/>
            <person name="Nozaki H."/>
            <person name="Ogasawara N."/>
            <person name="Kohara Y."/>
            <person name="Kuroiwa T."/>
        </authorList>
    </citation>
    <scope>NUCLEOTIDE SEQUENCE [LARGE SCALE GENOMIC DNA]</scope>
    <source>
        <strain evidence="10 11">10D</strain>
    </source>
</reference>
<sequence>MLRPLQQNPFFRVGLPFLTLMVASLYGVTYLLEGRYELDRTRRRLERHAGTAVSSTTSAPSRTESVENAEAPPSAYVNIPVPGRARSSTSGTR</sequence>
<gene>
    <name evidence="10" type="ORF">CYME_CMQ318C</name>
</gene>
<keyword evidence="6" id="KW-0496">Mitochondrion</keyword>
<accession>M1VAM5</accession>
<reference evidence="10 11" key="2">
    <citation type="journal article" date="2007" name="BMC Biol.">
        <title>A 100%-complete sequence reveals unusually simple genomic features in the hot-spring red alga Cyanidioschyzon merolae.</title>
        <authorList>
            <person name="Nozaki H."/>
            <person name="Takano H."/>
            <person name="Misumi O."/>
            <person name="Terasawa K."/>
            <person name="Matsuzaki M."/>
            <person name="Maruyama S."/>
            <person name="Nishida K."/>
            <person name="Yagisawa F."/>
            <person name="Yoshida Y."/>
            <person name="Fujiwara T."/>
            <person name="Takio S."/>
            <person name="Tamura K."/>
            <person name="Chung S.J."/>
            <person name="Nakamura S."/>
            <person name="Kuroiwa H."/>
            <person name="Tanaka K."/>
            <person name="Sato N."/>
            <person name="Kuroiwa T."/>
        </authorList>
    </citation>
    <scope>NUCLEOTIDE SEQUENCE [LARGE SCALE GENOMIC DNA]</scope>
    <source>
        <strain evidence="10 11">10D</strain>
    </source>
</reference>
<evidence type="ECO:0000256" key="8">
    <source>
        <dbReference type="SAM" id="MobiDB-lite"/>
    </source>
</evidence>
<dbReference type="RefSeq" id="XP_005538220.1">
    <property type="nucleotide sequence ID" value="XM_005538163.1"/>
</dbReference>
<feature type="transmembrane region" description="Helical" evidence="9">
    <location>
        <begin position="13"/>
        <end position="32"/>
    </location>
</feature>
<organism evidence="10 11">
    <name type="scientific">Cyanidioschyzon merolae (strain NIES-3377 / 10D)</name>
    <name type="common">Unicellular red alga</name>
    <dbReference type="NCBI Taxonomy" id="280699"/>
    <lineage>
        <taxon>Eukaryota</taxon>
        <taxon>Rhodophyta</taxon>
        <taxon>Bangiophyceae</taxon>
        <taxon>Cyanidiales</taxon>
        <taxon>Cyanidiaceae</taxon>
        <taxon>Cyanidioschyzon</taxon>
    </lineage>
</organism>
<keyword evidence="7 9" id="KW-0472">Membrane</keyword>
<keyword evidence="4" id="KW-0999">Mitochondrion inner membrane</keyword>
<dbReference type="AlphaFoldDB" id="M1VAM5"/>
<dbReference type="OrthoDB" id="5516033at2759"/>
<keyword evidence="5 9" id="KW-1133">Transmembrane helix</keyword>
<evidence type="ECO:0000256" key="2">
    <source>
        <dbReference type="ARBA" id="ARBA00008370"/>
    </source>
</evidence>
<keyword evidence="3 9" id="KW-0812">Transmembrane</keyword>
<dbReference type="GeneID" id="16996264"/>
<name>M1VAM5_CYAM1</name>
<proteinExistence type="inferred from homology"/>
<comment type="similarity">
    <text evidence="2">Belongs to the COX16 family.</text>
</comment>
<dbReference type="EMBL" id="AP006499">
    <property type="protein sequence ID" value="BAM82184.1"/>
    <property type="molecule type" value="Genomic_DNA"/>
</dbReference>
<dbReference type="KEGG" id="cme:CYME_CMQ318C"/>
<comment type="subcellular location">
    <subcellularLocation>
        <location evidence="1">Mitochondrion inner membrane</location>
        <topology evidence="1">Single-pass membrane protein</topology>
    </subcellularLocation>
</comment>
<evidence type="ECO:0000256" key="5">
    <source>
        <dbReference type="ARBA" id="ARBA00022989"/>
    </source>
</evidence>
<dbReference type="Proteomes" id="UP000007014">
    <property type="component" value="Chromosome 17"/>
</dbReference>
<evidence type="ECO:0000256" key="1">
    <source>
        <dbReference type="ARBA" id="ARBA00004434"/>
    </source>
</evidence>
<keyword evidence="11" id="KW-1185">Reference proteome</keyword>
<evidence type="ECO:0000313" key="11">
    <source>
        <dbReference type="Proteomes" id="UP000007014"/>
    </source>
</evidence>
<evidence type="ECO:0000256" key="9">
    <source>
        <dbReference type="SAM" id="Phobius"/>
    </source>
</evidence>
<dbReference type="Pfam" id="PF14138">
    <property type="entry name" value="COX16"/>
    <property type="match status" value="1"/>
</dbReference>
<protein>
    <submittedName>
        <fullName evidence="10">Uncharacterized protein</fullName>
    </submittedName>
</protein>
<dbReference type="HOGENOM" id="CLU_2402797_0_0_1"/>
<evidence type="ECO:0000256" key="4">
    <source>
        <dbReference type="ARBA" id="ARBA00022792"/>
    </source>
</evidence>
<evidence type="ECO:0000256" key="7">
    <source>
        <dbReference type="ARBA" id="ARBA00023136"/>
    </source>
</evidence>
<feature type="compositionally biased region" description="Polar residues" evidence="8">
    <location>
        <begin position="52"/>
        <end position="63"/>
    </location>
</feature>
<dbReference type="InterPro" id="IPR020164">
    <property type="entry name" value="Cyt_c_Oxase_assmbl_COX16"/>
</dbReference>
<evidence type="ECO:0000256" key="3">
    <source>
        <dbReference type="ARBA" id="ARBA00022692"/>
    </source>
</evidence>